<keyword evidence="1" id="KW-0812">Transmembrane</keyword>
<dbReference type="Gene3D" id="3.10.450.50">
    <property type="match status" value="1"/>
</dbReference>
<gene>
    <name evidence="2" type="ORF">ESA94_11890</name>
</gene>
<sequence length="154" mass="17333">MFFVLIACRRDRKSGSHAENLIKQERMKMKHFLHSMFLMLLVTALVAFTQKDDIVAALKTGSVEKMSKHFDNMVDVTLPGKSNSFSKGQAELVIKDFFTLNKVKGFELQHSGSNSSSNFIIGTLVTSGGTYRTTVYMRTKGDKNLIQGVEFEQK</sequence>
<evidence type="ECO:0000256" key="1">
    <source>
        <dbReference type="SAM" id="Phobius"/>
    </source>
</evidence>
<dbReference type="OrthoDB" id="1524766at2"/>
<feature type="transmembrane region" description="Helical" evidence="1">
    <location>
        <begin position="32"/>
        <end position="49"/>
    </location>
</feature>
<dbReference type="InterPro" id="IPR031977">
    <property type="entry name" value="DUF4783"/>
</dbReference>
<accession>A0A4Q1CHF1</accession>
<name>A0A4Q1CHF1_9BACT</name>
<organism evidence="2 3">
    <name type="scientific">Lacibacter luteus</name>
    <dbReference type="NCBI Taxonomy" id="2508719"/>
    <lineage>
        <taxon>Bacteria</taxon>
        <taxon>Pseudomonadati</taxon>
        <taxon>Bacteroidota</taxon>
        <taxon>Chitinophagia</taxon>
        <taxon>Chitinophagales</taxon>
        <taxon>Chitinophagaceae</taxon>
        <taxon>Lacibacter</taxon>
    </lineage>
</organism>
<protein>
    <submittedName>
        <fullName evidence="2">DUF4783 domain-containing protein</fullName>
    </submittedName>
</protein>
<keyword evidence="1" id="KW-1133">Transmembrane helix</keyword>
<dbReference type="Pfam" id="PF16022">
    <property type="entry name" value="DUF4783"/>
    <property type="match status" value="1"/>
</dbReference>
<dbReference type="Proteomes" id="UP000290204">
    <property type="component" value="Unassembled WGS sequence"/>
</dbReference>
<evidence type="ECO:0000313" key="2">
    <source>
        <dbReference type="EMBL" id="RXK59753.1"/>
    </source>
</evidence>
<keyword evidence="1" id="KW-0472">Membrane</keyword>
<keyword evidence="3" id="KW-1185">Reference proteome</keyword>
<reference evidence="2 3" key="1">
    <citation type="submission" date="2019-01" db="EMBL/GenBank/DDBJ databases">
        <title>Lacibacter sp. strain TTM-7.</title>
        <authorList>
            <person name="Chen W.-M."/>
        </authorList>
    </citation>
    <scope>NUCLEOTIDE SEQUENCE [LARGE SCALE GENOMIC DNA]</scope>
    <source>
        <strain evidence="2 3">TTM-7</strain>
    </source>
</reference>
<proteinExistence type="predicted"/>
<dbReference type="AlphaFoldDB" id="A0A4Q1CHF1"/>
<dbReference type="EMBL" id="SDHW01000003">
    <property type="protein sequence ID" value="RXK59753.1"/>
    <property type="molecule type" value="Genomic_DNA"/>
</dbReference>
<comment type="caution">
    <text evidence="2">The sequence shown here is derived from an EMBL/GenBank/DDBJ whole genome shotgun (WGS) entry which is preliminary data.</text>
</comment>
<evidence type="ECO:0000313" key="3">
    <source>
        <dbReference type="Proteomes" id="UP000290204"/>
    </source>
</evidence>